<dbReference type="Proteomes" id="UP000007305">
    <property type="component" value="Chromosome 5"/>
</dbReference>
<organism evidence="1 2">
    <name type="scientific">Zea mays</name>
    <name type="common">Maize</name>
    <dbReference type="NCBI Taxonomy" id="4577"/>
    <lineage>
        <taxon>Eukaryota</taxon>
        <taxon>Viridiplantae</taxon>
        <taxon>Streptophyta</taxon>
        <taxon>Embryophyta</taxon>
        <taxon>Tracheophyta</taxon>
        <taxon>Spermatophyta</taxon>
        <taxon>Magnoliopsida</taxon>
        <taxon>Liliopsida</taxon>
        <taxon>Poales</taxon>
        <taxon>Poaceae</taxon>
        <taxon>PACMAD clade</taxon>
        <taxon>Panicoideae</taxon>
        <taxon>Andropogonodae</taxon>
        <taxon>Andropogoneae</taxon>
        <taxon>Tripsacinae</taxon>
        <taxon>Zea</taxon>
    </lineage>
</organism>
<dbReference type="Gramene" id="Zm00001eb240370_T001">
    <property type="protein sequence ID" value="Zm00001eb240370_P001"/>
    <property type="gene ID" value="Zm00001eb240370"/>
</dbReference>
<name>A0A804PHQ1_MAIZE</name>
<evidence type="ECO:0000313" key="2">
    <source>
        <dbReference type="Proteomes" id="UP000007305"/>
    </source>
</evidence>
<gene>
    <name evidence="1" type="primary">LOC103627123</name>
</gene>
<proteinExistence type="predicted"/>
<reference evidence="2" key="1">
    <citation type="journal article" date="2009" name="Science">
        <title>The B73 maize genome: complexity, diversity, and dynamics.</title>
        <authorList>
            <person name="Schnable P.S."/>
            <person name="Ware D."/>
            <person name="Fulton R.S."/>
            <person name="Stein J.C."/>
            <person name="Wei F."/>
            <person name="Pasternak S."/>
            <person name="Liang C."/>
            <person name="Zhang J."/>
            <person name="Fulton L."/>
            <person name="Graves T.A."/>
            <person name="Minx P."/>
            <person name="Reily A.D."/>
            <person name="Courtney L."/>
            <person name="Kruchowski S.S."/>
            <person name="Tomlinson C."/>
            <person name="Strong C."/>
            <person name="Delehaunty K."/>
            <person name="Fronick C."/>
            <person name="Courtney B."/>
            <person name="Rock S.M."/>
            <person name="Belter E."/>
            <person name="Du F."/>
            <person name="Kim K."/>
            <person name="Abbott R.M."/>
            <person name="Cotton M."/>
            <person name="Levy A."/>
            <person name="Marchetto P."/>
            <person name="Ochoa K."/>
            <person name="Jackson S.M."/>
            <person name="Gillam B."/>
            <person name="Chen W."/>
            <person name="Yan L."/>
            <person name="Higginbotham J."/>
            <person name="Cardenas M."/>
            <person name="Waligorski J."/>
            <person name="Applebaum E."/>
            <person name="Phelps L."/>
            <person name="Falcone J."/>
            <person name="Kanchi K."/>
            <person name="Thane T."/>
            <person name="Scimone A."/>
            <person name="Thane N."/>
            <person name="Henke J."/>
            <person name="Wang T."/>
            <person name="Ruppert J."/>
            <person name="Shah N."/>
            <person name="Rotter K."/>
            <person name="Hodges J."/>
            <person name="Ingenthron E."/>
            <person name="Cordes M."/>
            <person name="Kohlberg S."/>
            <person name="Sgro J."/>
            <person name="Delgado B."/>
            <person name="Mead K."/>
            <person name="Chinwalla A."/>
            <person name="Leonard S."/>
            <person name="Crouse K."/>
            <person name="Collura K."/>
            <person name="Kudrna D."/>
            <person name="Currie J."/>
            <person name="He R."/>
            <person name="Angelova A."/>
            <person name="Rajasekar S."/>
            <person name="Mueller T."/>
            <person name="Lomeli R."/>
            <person name="Scara G."/>
            <person name="Ko A."/>
            <person name="Delaney K."/>
            <person name="Wissotski M."/>
            <person name="Lopez G."/>
            <person name="Campos D."/>
            <person name="Braidotti M."/>
            <person name="Ashley E."/>
            <person name="Golser W."/>
            <person name="Kim H."/>
            <person name="Lee S."/>
            <person name="Lin J."/>
            <person name="Dujmic Z."/>
            <person name="Kim W."/>
            <person name="Talag J."/>
            <person name="Zuccolo A."/>
            <person name="Fan C."/>
            <person name="Sebastian A."/>
            <person name="Kramer M."/>
            <person name="Spiegel L."/>
            <person name="Nascimento L."/>
            <person name="Zutavern T."/>
            <person name="Miller B."/>
            <person name="Ambroise C."/>
            <person name="Muller S."/>
            <person name="Spooner W."/>
            <person name="Narechania A."/>
            <person name="Ren L."/>
            <person name="Wei S."/>
            <person name="Kumari S."/>
            <person name="Faga B."/>
            <person name="Levy M.J."/>
            <person name="McMahan L."/>
            <person name="Van Buren P."/>
            <person name="Vaughn M.W."/>
            <person name="Ying K."/>
            <person name="Yeh C.-T."/>
            <person name="Emrich S.J."/>
            <person name="Jia Y."/>
            <person name="Kalyanaraman A."/>
            <person name="Hsia A.-P."/>
            <person name="Barbazuk W.B."/>
            <person name="Baucom R.S."/>
            <person name="Brutnell T.P."/>
            <person name="Carpita N.C."/>
            <person name="Chaparro C."/>
            <person name="Chia J.-M."/>
            <person name="Deragon J.-M."/>
            <person name="Estill J.C."/>
            <person name="Fu Y."/>
            <person name="Jeddeloh J.A."/>
            <person name="Han Y."/>
            <person name="Lee H."/>
            <person name="Li P."/>
            <person name="Lisch D.R."/>
            <person name="Liu S."/>
            <person name="Liu Z."/>
            <person name="Nagel D.H."/>
            <person name="McCann M.C."/>
            <person name="SanMiguel P."/>
            <person name="Myers A.M."/>
            <person name="Nettleton D."/>
            <person name="Nguyen J."/>
            <person name="Penning B.W."/>
            <person name="Ponnala L."/>
            <person name="Schneider K.L."/>
            <person name="Schwartz D.C."/>
            <person name="Sharma A."/>
            <person name="Soderlund C."/>
            <person name="Springer N.M."/>
            <person name="Sun Q."/>
            <person name="Wang H."/>
            <person name="Waterman M."/>
            <person name="Westerman R."/>
            <person name="Wolfgruber T.K."/>
            <person name="Yang L."/>
            <person name="Yu Y."/>
            <person name="Zhang L."/>
            <person name="Zhou S."/>
            <person name="Zhu Q."/>
            <person name="Bennetzen J.L."/>
            <person name="Dawe R.K."/>
            <person name="Jiang J."/>
            <person name="Jiang N."/>
            <person name="Presting G.G."/>
            <person name="Wessler S.R."/>
            <person name="Aluru S."/>
            <person name="Martienssen R.A."/>
            <person name="Clifton S.W."/>
            <person name="McCombie W.R."/>
            <person name="Wing R.A."/>
            <person name="Wilson R.K."/>
        </authorList>
    </citation>
    <scope>NUCLEOTIDE SEQUENCE [LARGE SCALE GENOMIC DNA]</scope>
    <source>
        <strain evidence="2">cv. B73</strain>
    </source>
</reference>
<reference evidence="1" key="2">
    <citation type="submission" date="2019-07" db="EMBL/GenBank/DDBJ databases">
        <authorList>
            <person name="Seetharam A."/>
            <person name="Woodhouse M."/>
            <person name="Cannon E."/>
        </authorList>
    </citation>
    <scope>NUCLEOTIDE SEQUENCE [LARGE SCALE GENOMIC DNA]</scope>
    <source>
        <strain evidence="1">cv. B73</strain>
    </source>
</reference>
<accession>A0A804PHQ1</accession>
<dbReference type="EnsemblPlants" id="Zm00001eb240370_T001">
    <property type="protein sequence ID" value="Zm00001eb240370_P001"/>
    <property type="gene ID" value="Zm00001eb240370"/>
</dbReference>
<reference evidence="1" key="3">
    <citation type="submission" date="2021-05" db="UniProtKB">
        <authorList>
            <consortium name="EnsemblPlants"/>
        </authorList>
    </citation>
    <scope>IDENTIFICATION</scope>
    <source>
        <strain evidence="1">cv. B73</strain>
    </source>
</reference>
<dbReference type="InParanoid" id="A0A804PHQ1"/>
<dbReference type="PANTHER" id="PTHR33168">
    <property type="entry name" value="STRESS INDUCED PROTEIN-RELATED"/>
    <property type="match status" value="1"/>
</dbReference>
<evidence type="ECO:0000313" key="1">
    <source>
        <dbReference type="EnsemblPlants" id="Zm00001eb240370_P001"/>
    </source>
</evidence>
<dbReference type="FunCoup" id="A0A804PHQ1">
    <property type="interactions" value="743"/>
</dbReference>
<sequence length="153" mass="16279">MMSTTPEASRGAASSPYMPVAAHELRRQMSMPPALAATFASCGSGGGGHGWPRNLAGGGGNGELGWRAPRPAAGGVGAVVRALWAWIARGRRKVVISRTGSSVKEQQYGHEEYAQNFDEGGAAREPENLSRSFSARYARQAAPWDGARRRRRG</sequence>
<dbReference type="AlphaFoldDB" id="A0A804PHQ1"/>
<keyword evidence="2" id="KW-1185">Reference proteome</keyword>
<protein>
    <submittedName>
        <fullName evidence="1">Uncharacterized protein</fullName>
    </submittedName>
</protein>